<dbReference type="CTD" id="374"/>
<evidence type="ECO:0000256" key="4">
    <source>
        <dbReference type="ARBA" id="ARBA00022729"/>
    </source>
</evidence>
<dbReference type="KEGG" id="alim:106519889"/>
<evidence type="ECO:0000313" key="14">
    <source>
        <dbReference type="Proteomes" id="UP000192220"/>
    </source>
</evidence>
<keyword evidence="6" id="KW-0339">Growth factor</keyword>
<reference evidence="15" key="1">
    <citation type="submission" date="2025-08" db="UniProtKB">
        <authorList>
            <consortium name="RefSeq"/>
        </authorList>
    </citation>
    <scope>IDENTIFICATION</scope>
    <source>
        <strain evidence="15">Quisiro</strain>
        <tissue evidence="15">Liver</tissue>
    </source>
</reference>
<evidence type="ECO:0000313" key="15">
    <source>
        <dbReference type="RefSeq" id="XP_013867193.1"/>
    </source>
</evidence>
<keyword evidence="7 11" id="KW-0472">Membrane</keyword>
<evidence type="ECO:0000256" key="6">
    <source>
        <dbReference type="ARBA" id="ARBA00023030"/>
    </source>
</evidence>
<dbReference type="PROSITE" id="PS01186">
    <property type="entry name" value="EGF_2"/>
    <property type="match status" value="1"/>
</dbReference>
<evidence type="ECO:0000256" key="12">
    <source>
        <dbReference type="SAM" id="SignalP"/>
    </source>
</evidence>
<dbReference type="PANTHER" id="PTHR10740">
    <property type="entry name" value="TRANSFORMING GROWTH FACTOR ALPHA"/>
    <property type="match status" value="1"/>
</dbReference>
<dbReference type="Gene3D" id="2.10.25.10">
    <property type="entry name" value="Laminin"/>
    <property type="match status" value="1"/>
</dbReference>
<evidence type="ECO:0000256" key="2">
    <source>
        <dbReference type="ARBA" id="ARBA00022536"/>
    </source>
</evidence>
<feature type="transmembrane region" description="Helical" evidence="11">
    <location>
        <begin position="175"/>
        <end position="197"/>
    </location>
</feature>
<proteinExistence type="predicted"/>
<dbReference type="OrthoDB" id="9909110at2759"/>
<dbReference type="GO" id="GO:0007173">
    <property type="term" value="P:epidermal growth factor receptor signaling pathway"/>
    <property type="evidence" value="ECO:0007669"/>
    <property type="project" value="TreeGrafter"/>
</dbReference>
<feature type="region of interest" description="Disordered" evidence="10">
    <location>
        <begin position="72"/>
        <end position="96"/>
    </location>
</feature>
<keyword evidence="2 9" id="KW-0245">EGF-like domain</keyword>
<feature type="disulfide bond" evidence="9">
    <location>
        <begin position="149"/>
        <end position="158"/>
    </location>
</feature>
<dbReference type="GO" id="GO:0008083">
    <property type="term" value="F:growth factor activity"/>
    <property type="evidence" value="ECO:0007669"/>
    <property type="project" value="UniProtKB-KW"/>
</dbReference>
<organism evidence="14 15">
    <name type="scientific">Austrofundulus limnaeus</name>
    <name type="common">Annual killifish</name>
    <dbReference type="NCBI Taxonomy" id="52670"/>
    <lineage>
        <taxon>Eukaryota</taxon>
        <taxon>Metazoa</taxon>
        <taxon>Chordata</taxon>
        <taxon>Craniata</taxon>
        <taxon>Vertebrata</taxon>
        <taxon>Euteleostomi</taxon>
        <taxon>Actinopterygii</taxon>
        <taxon>Neopterygii</taxon>
        <taxon>Teleostei</taxon>
        <taxon>Neoteleostei</taxon>
        <taxon>Acanthomorphata</taxon>
        <taxon>Ovalentaria</taxon>
        <taxon>Atherinomorphae</taxon>
        <taxon>Cyprinodontiformes</taxon>
        <taxon>Rivulidae</taxon>
        <taxon>Austrofundulus</taxon>
    </lineage>
</organism>
<dbReference type="GO" id="GO:0008284">
    <property type="term" value="P:positive regulation of cell population proliferation"/>
    <property type="evidence" value="ECO:0007669"/>
    <property type="project" value="TreeGrafter"/>
</dbReference>
<evidence type="ECO:0000256" key="8">
    <source>
        <dbReference type="ARBA" id="ARBA00023157"/>
    </source>
</evidence>
<dbReference type="GO" id="GO:0016020">
    <property type="term" value="C:membrane"/>
    <property type="evidence" value="ECO:0007669"/>
    <property type="project" value="UniProtKB-SubCell"/>
</dbReference>
<dbReference type="RefSeq" id="XP_013867193.1">
    <property type="nucleotide sequence ID" value="XM_014011739.1"/>
</dbReference>
<keyword evidence="4 12" id="KW-0732">Signal</keyword>
<dbReference type="PROSITE" id="PS00022">
    <property type="entry name" value="EGF_1"/>
    <property type="match status" value="1"/>
</dbReference>
<feature type="chain" id="PRO_5014147858" evidence="12">
    <location>
        <begin position="18"/>
        <end position="232"/>
    </location>
</feature>
<dbReference type="InParanoid" id="A0A2I4BHJ5"/>
<evidence type="ECO:0000259" key="13">
    <source>
        <dbReference type="PROSITE" id="PS50026"/>
    </source>
</evidence>
<evidence type="ECO:0000256" key="11">
    <source>
        <dbReference type="SAM" id="Phobius"/>
    </source>
</evidence>
<keyword evidence="5 11" id="KW-1133">Transmembrane helix</keyword>
<dbReference type="InterPro" id="IPR000742">
    <property type="entry name" value="EGF"/>
</dbReference>
<dbReference type="PROSITE" id="PS50026">
    <property type="entry name" value="EGF_3"/>
    <property type="match status" value="1"/>
</dbReference>
<evidence type="ECO:0000256" key="9">
    <source>
        <dbReference type="PROSITE-ProRule" id="PRU00076"/>
    </source>
</evidence>
<dbReference type="GO" id="GO:0005154">
    <property type="term" value="F:epidermal growth factor receptor binding"/>
    <property type="evidence" value="ECO:0007669"/>
    <property type="project" value="TreeGrafter"/>
</dbReference>
<feature type="domain" description="EGF-like" evidence="13">
    <location>
        <begin position="119"/>
        <end position="159"/>
    </location>
</feature>
<evidence type="ECO:0000256" key="1">
    <source>
        <dbReference type="ARBA" id="ARBA00004167"/>
    </source>
</evidence>
<protein>
    <submittedName>
        <fullName evidence="15">Proheparin-binding EGF-like growth factor</fullName>
    </submittedName>
</protein>
<feature type="signal peptide" evidence="12">
    <location>
        <begin position="1"/>
        <end position="17"/>
    </location>
</feature>
<comment type="subcellular location">
    <subcellularLocation>
        <location evidence="1">Membrane</location>
        <topology evidence="1">Single-pass membrane protein</topology>
    </subcellularLocation>
</comment>
<dbReference type="Proteomes" id="UP000192220">
    <property type="component" value="Unplaced"/>
</dbReference>
<evidence type="ECO:0000256" key="5">
    <source>
        <dbReference type="ARBA" id="ARBA00022989"/>
    </source>
</evidence>
<keyword evidence="8 9" id="KW-1015">Disulfide bond</keyword>
<gene>
    <name evidence="15" type="primary">areg</name>
</gene>
<accession>A0A2I4BHJ5</accession>
<sequence length="232" mass="25384">MNPLVTICLLCIVVCSALDAHGSEDTYSSDLARVTGGPASGEGLVSSLIDDDELEVNRELSGGEREHFILHGLHSNKDEKRKRKGKGKGKHRPKDRFTTPLNLEHTVITRRSNSTFSTTQDPCTSTHLGYCIHGHCKYMEGLQEPVCVCMRGYDGERCGIQILGSTSDLSDNTELVQTVLVVIAVVLSVISCCAVLLMTCAHYRSHKNFLASYLGTGSEQEKLQKPMGDIMV</sequence>
<name>A0A2I4BHJ5_AUSLI</name>
<keyword evidence="14" id="KW-1185">Reference proteome</keyword>
<feature type="compositionally biased region" description="Basic residues" evidence="10">
    <location>
        <begin position="80"/>
        <end position="94"/>
    </location>
</feature>
<dbReference type="AlphaFoldDB" id="A0A2I4BHJ5"/>
<keyword evidence="3 11" id="KW-0812">Transmembrane</keyword>
<evidence type="ECO:0000256" key="7">
    <source>
        <dbReference type="ARBA" id="ARBA00023136"/>
    </source>
</evidence>
<dbReference type="FunCoup" id="A0A2I4BHJ5">
    <property type="interactions" value="6"/>
</dbReference>
<dbReference type="FunFam" id="2.10.25.10:FF:000158">
    <property type="entry name" value="proheparin-binding EGF-like growth factor"/>
    <property type="match status" value="1"/>
</dbReference>
<dbReference type="GO" id="GO:0045840">
    <property type="term" value="P:positive regulation of mitotic nuclear division"/>
    <property type="evidence" value="ECO:0007669"/>
    <property type="project" value="TreeGrafter"/>
</dbReference>
<comment type="caution">
    <text evidence="9">Lacks conserved residue(s) required for the propagation of feature annotation.</text>
</comment>
<dbReference type="STRING" id="52670.A0A2I4BHJ5"/>
<evidence type="ECO:0000256" key="10">
    <source>
        <dbReference type="SAM" id="MobiDB-lite"/>
    </source>
</evidence>
<dbReference type="PANTHER" id="PTHR10740:SF16">
    <property type="entry name" value="AMPHIREGULIN"/>
    <property type="match status" value="1"/>
</dbReference>
<dbReference type="GO" id="GO:0005615">
    <property type="term" value="C:extracellular space"/>
    <property type="evidence" value="ECO:0007669"/>
    <property type="project" value="TreeGrafter"/>
</dbReference>
<dbReference type="SUPFAM" id="SSF57196">
    <property type="entry name" value="EGF/Laminin"/>
    <property type="match status" value="1"/>
</dbReference>
<evidence type="ECO:0000256" key="3">
    <source>
        <dbReference type="ARBA" id="ARBA00022692"/>
    </source>
</evidence>